<evidence type="ECO:0000259" key="4">
    <source>
        <dbReference type="Pfam" id="PF09375"/>
    </source>
</evidence>
<keyword evidence="6" id="KW-1185">Reference proteome</keyword>
<proteinExistence type="predicted"/>
<dbReference type="Proteomes" id="UP000604473">
    <property type="component" value="Unassembled WGS sequence"/>
</dbReference>
<reference evidence="5 6" key="1">
    <citation type="submission" date="2021-01" db="EMBL/GenBank/DDBJ databases">
        <title>Draft genomes of Rhodovulum sulfidophilum.</title>
        <authorList>
            <person name="Guzman M.S."/>
        </authorList>
    </citation>
    <scope>NUCLEOTIDE SEQUENCE [LARGE SCALE GENOMIC DNA]</scope>
    <source>
        <strain evidence="5 6">AB35</strain>
    </source>
</reference>
<protein>
    <submittedName>
        <fullName evidence="5">Imelysin family protein</fullName>
    </submittedName>
</protein>
<evidence type="ECO:0000256" key="2">
    <source>
        <dbReference type="ARBA" id="ARBA00022729"/>
    </source>
</evidence>
<dbReference type="Gene3D" id="1.20.1420.20">
    <property type="entry name" value="M75 peptidase, HXXE motif"/>
    <property type="match status" value="1"/>
</dbReference>
<dbReference type="InterPro" id="IPR034984">
    <property type="entry name" value="Imelysin-like_IPPA"/>
</dbReference>
<evidence type="ECO:0000313" key="5">
    <source>
        <dbReference type="EMBL" id="MBL3608059.1"/>
    </source>
</evidence>
<evidence type="ECO:0000256" key="1">
    <source>
        <dbReference type="ARBA" id="ARBA00004196"/>
    </source>
</evidence>
<feature type="domain" description="Imelysin-like" evidence="4">
    <location>
        <begin position="39"/>
        <end position="317"/>
    </location>
</feature>
<organism evidence="5 6">
    <name type="scientific">Rhodovulum sulfidophilum</name>
    <name type="common">Rhodobacter sulfidophilus</name>
    <dbReference type="NCBI Taxonomy" id="35806"/>
    <lineage>
        <taxon>Bacteria</taxon>
        <taxon>Pseudomonadati</taxon>
        <taxon>Pseudomonadota</taxon>
        <taxon>Alphaproteobacteria</taxon>
        <taxon>Rhodobacterales</taxon>
        <taxon>Paracoccaceae</taxon>
        <taxon>Rhodovulum</taxon>
    </lineage>
</organism>
<feature type="chain" id="PRO_5046740582" evidence="3">
    <location>
        <begin position="25"/>
        <end position="340"/>
    </location>
</feature>
<keyword evidence="2 3" id="KW-0732">Signal</keyword>
<dbReference type="Pfam" id="PF09375">
    <property type="entry name" value="Peptidase_M75"/>
    <property type="match status" value="1"/>
</dbReference>
<dbReference type="InterPro" id="IPR018976">
    <property type="entry name" value="Imelysin-like"/>
</dbReference>
<evidence type="ECO:0000256" key="3">
    <source>
        <dbReference type="SAM" id="SignalP"/>
    </source>
</evidence>
<evidence type="ECO:0000313" key="6">
    <source>
        <dbReference type="Proteomes" id="UP000604473"/>
    </source>
</evidence>
<name>A0ABS1RPR7_RHOSU</name>
<gene>
    <name evidence="5" type="ORF">JMM60_04460</name>
</gene>
<comment type="subcellular location">
    <subcellularLocation>
        <location evidence="1">Cell envelope</location>
    </subcellularLocation>
</comment>
<sequence>MIRRTVLAFALALGAAPLASPLAAAPADIADAVIDRHVLPGFARFEAATARLQAAAEADCDPGSEPLRAAWNEAFDAWLEVSHLRLGPTETDNRAFALAFWPDSRGMTPRTLSGLIADADPVVESEADFATVSVAARGFYALEYLLYDPDFAEASPYGCALIRAEARDIHALASAILADWQDGYADLMRNPGPGTPYKTDKEVLKAFFTALHEGLQVDVDLRLGRPLGTFERPRPSRAESRRSGRSLHNVTVTLAAMRELAMLMASEDPASAAALTADFDRADRVAADLDDPVFAGVTTPQGRLRVEILQQAIHEIAEESRASLGPALGVAAGFNSRDGD</sequence>
<dbReference type="InterPro" id="IPR038352">
    <property type="entry name" value="Imelysin_sf"/>
</dbReference>
<accession>A0ABS1RPR7</accession>
<dbReference type="EMBL" id="JAESJJ010000003">
    <property type="protein sequence ID" value="MBL3608059.1"/>
    <property type="molecule type" value="Genomic_DNA"/>
</dbReference>
<feature type="signal peptide" evidence="3">
    <location>
        <begin position="1"/>
        <end position="24"/>
    </location>
</feature>
<comment type="caution">
    <text evidence="5">The sequence shown here is derived from an EMBL/GenBank/DDBJ whole genome shotgun (WGS) entry which is preliminary data.</text>
</comment>
<dbReference type="CDD" id="cd14659">
    <property type="entry name" value="Imelysin-like_IPPA"/>
    <property type="match status" value="1"/>
</dbReference>
<dbReference type="RefSeq" id="WP_202247566.1">
    <property type="nucleotide sequence ID" value="NZ_JAESJJ010000003.1"/>
</dbReference>